<dbReference type="Proteomes" id="UP001326613">
    <property type="component" value="Chromosome"/>
</dbReference>
<dbReference type="PROSITE" id="PS50850">
    <property type="entry name" value="MFS"/>
    <property type="match status" value="1"/>
</dbReference>
<feature type="transmembrane region" description="Helical" evidence="6">
    <location>
        <begin position="72"/>
        <end position="91"/>
    </location>
</feature>
<proteinExistence type="predicted"/>
<feature type="transmembrane region" description="Helical" evidence="6">
    <location>
        <begin position="274"/>
        <end position="292"/>
    </location>
</feature>
<feature type="transmembrane region" description="Helical" evidence="6">
    <location>
        <begin position="298"/>
        <end position="316"/>
    </location>
</feature>
<accession>A0ABZ0UTZ6</accession>
<dbReference type="PANTHER" id="PTHR23502:SF132">
    <property type="entry name" value="POLYAMINE TRANSPORTER 2-RELATED"/>
    <property type="match status" value="1"/>
</dbReference>
<feature type="transmembrane region" description="Helical" evidence="6">
    <location>
        <begin position="130"/>
        <end position="149"/>
    </location>
</feature>
<feature type="transmembrane region" description="Helical" evidence="6">
    <location>
        <begin position="202"/>
        <end position="229"/>
    </location>
</feature>
<evidence type="ECO:0000256" key="6">
    <source>
        <dbReference type="SAM" id="Phobius"/>
    </source>
</evidence>
<evidence type="ECO:0000313" key="8">
    <source>
        <dbReference type="EMBL" id="WPY00971.1"/>
    </source>
</evidence>
<dbReference type="EMBL" id="CP112932">
    <property type="protein sequence ID" value="WPY00971.1"/>
    <property type="molecule type" value="Genomic_DNA"/>
</dbReference>
<keyword evidence="5 6" id="KW-0472">Membrane</keyword>
<dbReference type="InterPro" id="IPR036259">
    <property type="entry name" value="MFS_trans_sf"/>
</dbReference>
<keyword evidence="3 6" id="KW-0812">Transmembrane</keyword>
<evidence type="ECO:0000256" key="1">
    <source>
        <dbReference type="ARBA" id="ARBA00004429"/>
    </source>
</evidence>
<dbReference type="CDD" id="cd17320">
    <property type="entry name" value="MFS_MdfA_MDR_like"/>
    <property type="match status" value="1"/>
</dbReference>
<dbReference type="PRINTS" id="PR01036">
    <property type="entry name" value="TCRTETB"/>
</dbReference>
<keyword evidence="9" id="KW-1185">Reference proteome</keyword>
<feature type="transmembrane region" description="Helical" evidence="6">
    <location>
        <begin position="161"/>
        <end position="181"/>
    </location>
</feature>
<dbReference type="InterPro" id="IPR020846">
    <property type="entry name" value="MFS_dom"/>
</dbReference>
<dbReference type="InterPro" id="IPR011701">
    <property type="entry name" value="MFS"/>
</dbReference>
<protein>
    <submittedName>
        <fullName evidence="8">MFS transporter</fullName>
    </submittedName>
</protein>
<feature type="transmembrane region" description="Helical" evidence="6">
    <location>
        <begin position="97"/>
        <end position="118"/>
    </location>
</feature>
<evidence type="ECO:0000259" key="7">
    <source>
        <dbReference type="PROSITE" id="PS50850"/>
    </source>
</evidence>
<dbReference type="RefSeq" id="WP_323737789.1">
    <property type="nucleotide sequence ID" value="NZ_CP112932.1"/>
</dbReference>
<dbReference type="Pfam" id="PF07690">
    <property type="entry name" value="MFS_1"/>
    <property type="match status" value="1"/>
</dbReference>
<keyword evidence="2" id="KW-0813">Transport</keyword>
<reference evidence="8 9" key="1">
    <citation type="submission" date="2022-10" db="EMBL/GenBank/DDBJ databases">
        <title>Host association and intracellularity evolved multiple times independently in the Rickettsiales.</title>
        <authorList>
            <person name="Castelli M."/>
            <person name="Nardi T."/>
            <person name="Gammuto L."/>
            <person name="Bellinzona G."/>
            <person name="Sabaneyeva E."/>
            <person name="Potekhin A."/>
            <person name="Serra V."/>
            <person name="Petroni G."/>
            <person name="Sassera D."/>
        </authorList>
    </citation>
    <scope>NUCLEOTIDE SEQUENCE [LARGE SCALE GENOMIC DNA]</scope>
    <source>
        <strain evidence="8 9">Kr 154-4</strain>
    </source>
</reference>
<gene>
    <name evidence="8" type="ORF">Trichorick_00861</name>
</gene>
<feature type="transmembrane region" description="Helical" evidence="6">
    <location>
        <begin position="241"/>
        <end position="262"/>
    </location>
</feature>
<evidence type="ECO:0000256" key="3">
    <source>
        <dbReference type="ARBA" id="ARBA00022692"/>
    </source>
</evidence>
<comment type="subcellular location">
    <subcellularLocation>
        <location evidence="1">Cell inner membrane</location>
        <topology evidence="1">Multi-pass membrane protein</topology>
    </subcellularLocation>
</comment>
<feature type="transmembrane region" description="Helical" evidence="6">
    <location>
        <begin position="41"/>
        <end position="60"/>
    </location>
</feature>
<evidence type="ECO:0000313" key="9">
    <source>
        <dbReference type="Proteomes" id="UP001326613"/>
    </source>
</evidence>
<evidence type="ECO:0000256" key="2">
    <source>
        <dbReference type="ARBA" id="ARBA00022448"/>
    </source>
</evidence>
<keyword evidence="4 6" id="KW-1133">Transmembrane helix</keyword>
<dbReference type="PANTHER" id="PTHR23502">
    <property type="entry name" value="MAJOR FACILITATOR SUPERFAMILY"/>
    <property type="match status" value="1"/>
</dbReference>
<sequence>MMARYLPFLLIVALVNSCIELEISAPSFLDIAKQLQVPDSMVGLTITYNLFGFCLAALIYGPLSESYGRRKIMLIGNLILVIGAIGCVFASSIEELLIARFIQGVGAATSAVVVSAIIADSYNIDKATQLYGVMNAIFTTIMALAPIIGGFINKEIGWRGNYAFVAVICLTSLILLCFFLPETLKKQTPLAIKSIFVDYKTLLTNPIFLSASAVPSLCYGVYMAFIAISPFLYMQTFKLGMLSYTLHQGVVIAVFAIVSLGSGQIIKKLGTINAIYLGLVLYIIGSIVALFANSPYVTTFSLSICGIGSAIFYPIIFVRSIEIFPELKGTASSAIMSMRYVLCSALTWIASYSYDGTPATFAHVIIVTTLFIVLFTAYLKNSVFFHLVKP</sequence>
<feature type="transmembrane region" description="Helical" evidence="6">
    <location>
        <begin position="337"/>
        <end position="354"/>
    </location>
</feature>
<dbReference type="SUPFAM" id="SSF103473">
    <property type="entry name" value="MFS general substrate transporter"/>
    <property type="match status" value="1"/>
</dbReference>
<organism evidence="8 9">
    <name type="scientific">Candidatus Trichorickettsia mobilis</name>
    <dbReference type="NCBI Taxonomy" id="1346319"/>
    <lineage>
        <taxon>Bacteria</taxon>
        <taxon>Pseudomonadati</taxon>
        <taxon>Pseudomonadota</taxon>
        <taxon>Alphaproteobacteria</taxon>
        <taxon>Rickettsiales</taxon>
        <taxon>Rickettsiaceae</taxon>
        <taxon>Rickettsieae</taxon>
        <taxon>Candidatus Trichorickettsia</taxon>
    </lineage>
</organism>
<evidence type="ECO:0000256" key="5">
    <source>
        <dbReference type="ARBA" id="ARBA00023136"/>
    </source>
</evidence>
<name>A0ABZ0UTZ6_9RICK</name>
<feature type="transmembrane region" description="Helical" evidence="6">
    <location>
        <begin position="360"/>
        <end position="379"/>
    </location>
</feature>
<feature type="domain" description="Major facilitator superfamily (MFS) profile" evidence="7">
    <location>
        <begin position="1"/>
        <end position="380"/>
    </location>
</feature>
<dbReference type="Gene3D" id="1.20.1720.10">
    <property type="entry name" value="Multidrug resistance protein D"/>
    <property type="match status" value="1"/>
</dbReference>
<evidence type="ECO:0000256" key="4">
    <source>
        <dbReference type="ARBA" id="ARBA00022989"/>
    </source>
</evidence>